<dbReference type="AlphaFoldDB" id="A0AAD4VRS3"/>
<name>A0AAD4VRS3_PRUDU</name>
<organism evidence="1 2">
    <name type="scientific">Prunus dulcis</name>
    <name type="common">Almond</name>
    <name type="synonym">Amygdalus dulcis</name>
    <dbReference type="NCBI Taxonomy" id="3755"/>
    <lineage>
        <taxon>Eukaryota</taxon>
        <taxon>Viridiplantae</taxon>
        <taxon>Streptophyta</taxon>
        <taxon>Embryophyta</taxon>
        <taxon>Tracheophyta</taxon>
        <taxon>Spermatophyta</taxon>
        <taxon>Magnoliopsida</taxon>
        <taxon>eudicotyledons</taxon>
        <taxon>Gunneridae</taxon>
        <taxon>Pentapetalae</taxon>
        <taxon>rosids</taxon>
        <taxon>fabids</taxon>
        <taxon>Rosales</taxon>
        <taxon>Rosaceae</taxon>
        <taxon>Amygdaloideae</taxon>
        <taxon>Amygdaleae</taxon>
        <taxon>Prunus</taxon>
    </lineage>
</organism>
<comment type="caution">
    <text evidence="1">The sequence shown here is derived from an EMBL/GenBank/DDBJ whole genome shotgun (WGS) entry which is preliminary data.</text>
</comment>
<reference evidence="1 2" key="1">
    <citation type="journal article" date="2022" name="G3 (Bethesda)">
        <title>Whole-genome sequence and methylome profiling of the almond [Prunus dulcis (Mill.) D.A. Webb] cultivar 'Nonpareil'.</title>
        <authorList>
            <person name="D'Amico-Willman K.M."/>
            <person name="Ouma W.Z."/>
            <person name="Meulia T."/>
            <person name="Sideli G.M."/>
            <person name="Gradziel T.M."/>
            <person name="Fresnedo-Ramirez J."/>
        </authorList>
    </citation>
    <scope>NUCLEOTIDE SEQUENCE [LARGE SCALE GENOMIC DNA]</scope>
    <source>
        <strain evidence="1">Clone GOH B32 T37-40</strain>
    </source>
</reference>
<proteinExistence type="predicted"/>
<dbReference type="EMBL" id="JAJFAZ020000005">
    <property type="protein sequence ID" value="KAI5329052.1"/>
    <property type="molecule type" value="Genomic_DNA"/>
</dbReference>
<gene>
    <name evidence="1" type="ORF">L3X38_028449</name>
</gene>
<dbReference type="Proteomes" id="UP001054821">
    <property type="component" value="Chromosome 5"/>
</dbReference>
<keyword evidence="2" id="KW-1185">Reference proteome</keyword>
<protein>
    <submittedName>
        <fullName evidence="1">Uncharacterized protein</fullName>
    </submittedName>
</protein>
<sequence length="111" mass="12314">MKVKTPKVRLGNIDVLDLTLSLQHLRLIQALQPKSESRTQIGDPMSLMRPLQRSCTKASNLGSGMLTLSCKAKLTGKVELMFIMKKKKSATMDCTMKFDLSSKAIQGLECK</sequence>
<accession>A0AAD4VRS3</accession>
<evidence type="ECO:0000313" key="2">
    <source>
        <dbReference type="Proteomes" id="UP001054821"/>
    </source>
</evidence>
<evidence type="ECO:0000313" key="1">
    <source>
        <dbReference type="EMBL" id="KAI5329052.1"/>
    </source>
</evidence>